<comment type="caution">
    <text evidence="9">The sequence shown here is derived from an EMBL/GenBank/DDBJ whole genome shotgun (WGS) entry which is preliminary data.</text>
</comment>
<evidence type="ECO:0000256" key="2">
    <source>
        <dbReference type="ARBA" id="ARBA00022833"/>
    </source>
</evidence>
<keyword evidence="1" id="KW-0479">Metal-binding</keyword>
<keyword evidence="4" id="KW-0238">DNA-binding</keyword>
<accession>A0AAN6E3Y3</accession>
<dbReference type="Proteomes" id="UP001203852">
    <property type="component" value="Unassembled WGS sequence"/>
</dbReference>
<dbReference type="Gene3D" id="4.10.240.10">
    <property type="entry name" value="Zn(2)-C6 fungal-type DNA-binding domain"/>
    <property type="match status" value="1"/>
</dbReference>
<dbReference type="GO" id="GO:0003677">
    <property type="term" value="F:DNA binding"/>
    <property type="evidence" value="ECO:0007669"/>
    <property type="project" value="UniProtKB-KW"/>
</dbReference>
<evidence type="ECO:0000256" key="1">
    <source>
        <dbReference type="ARBA" id="ARBA00022723"/>
    </source>
</evidence>
<evidence type="ECO:0000256" key="3">
    <source>
        <dbReference type="ARBA" id="ARBA00023015"/>
    </source>
</evidence>
<dbReference type="SMART" id="SM00906">
    <property type="entry name" value="Fungal_trans"/>
    <property type="match status" value="1"/>
</dbReference>
<feature type="region of interest" description="Disordered" evidence="7">
    <location>
        <begin position="48"/>
        <end position="103"/>
    </location>
</feature>
<dbReference type="GO" id="GO:0008270">
    <property type="term" value="F:zinc ion binding"/>
    <property type="evidence" value="ECO:0007669"/>
    <property type="project" value="InterPro"/>
</dbReference>
<keyword evidence="10" id="KW-1185">Reference proteome</keyword>
<feature type="compositionally biased region" description="Low complexity" evidence="7">
    <location>
        <begin position="67"/>
        <end position="79"/>
    </location>
</feature>
<dbReference type="InterPro" id="IPR052073">
    <property type="entry name" value="Amide_Lactam_Regulators"/>
</dbReference>
<dbReference type="InterPro" id="IPR001138">
    <property type="entry name" value="Zn2Cys6_DnaBD"/>
</dbReference>
<evidence type="ECO:0000313" key="10">
    <source>
        <dbReference type="Proteomes" id="UP001203852"/>
    </source>
</evidence>
<evidence type="ECO:0000259" key="8">
    <source>
        <dbReference type="PROSITE" id="PS50048"/>
    </source>
</evidence>
<dbReference type="PANTHER" id="PTHR47171">
    <property type="entry name" value="FARA-RELATED"/>
    <property type="match status" value="1"/>
</dbReference>
<dbReference type="GO" id="GO:0006351">
    <property type="term" value="P:DNA-templated transcription"/>
    <property type="evidence" value="ECO:0007669"/>
    <property type="project" value="InterPro"/>
</dbReference>
<protein>
    <submittedName>
        <fullName evidence="9">Fungal-specific transcription factor domain-containing protein</fullName>
    </submittedName>
</protein>
<dbReference type="EMBL" id="MU404351">
    <property type="protein sequence ID" value="KAI1616488.1"/>
    <property type="molecule type" value="Genomic_DNA"/>
</dbReference>
<dbReference type="PANTHER" id="PTHR47171:SF4">
    <property type="entry name" value="ACETAMIDASE REGULATORY PROTEIN"/>
    <property type="match status" value="1"/>
</dbReference>
<evidence type="ECO:0000256" key="7">
    <source>
        <dbReference type="SAM" id="MobiDB-lite"/>
    </source>
</evidence>
<dbReference type="CDD" id="cd12148">
    <property type="entry name" value="fungal_TF_MHR"/>
    <property type="match status" value="1"/>
</dbReference>
<dbReference type="PROSITE" id="PS50048">
    <property type="entry name" value="ZN2_CY6_FUNGAL_2"/>
    <property type="match status" value="1"/>
</dbReference>
<dbReference type="Pfam" id="PF04082">
    <property type="entry name" value="Fungal_trans"/>
    <property type="match status" value="1"/>
</dbReference>
<proteinExistence type="predicted"/>
<evidence type="ECO:0000256" key="6">
    <source>
        <dbReference type="ARBA" id="ARBA00023242"/>
    </source>
</evidence>
<feature type="domain" description="Zn(2)-C6 fungal-type" evidence="8">
    <location>
        <begin position="14"/>
        <end position="45"/>
    </location>
</feature>
<feature type="compositionally biased region" description="Polar residues" evidence="7">
    <location>
        <begin position="80"/>
        <end position="91"/>
    </location>
</feature>
<evidence type="ECO:0000256" key="4">
    <source>
        <dbReference type="ARBA" id="ARBA00023125"/>
    </source>
</evidence>
<dbReference type="Pfam" id="PF00172">
    <property type="entry name" value="Zn_clus"/>
    <property type="match status" value="1"/>
</dbReference>
<dbReference type="SMART" id="SM00066">
    <property type="entry name" value="GAL4"/>
    <property type="match status" value="1"/>
</dbReference>
<keyword evidence="5" id="KW-0804">Transcription</keyword>
<dbReference type="InterPro" id="IPR007219">
    <property type="entry name" value="XnlR_reg_dom"/>
</dbReference>
<keyword evidence="6" id="KW-0539">Nucleus</keyword>
<keyword evidence="3" id="KW-0805">Transcription regulation</keyword>
<gene>
    <name evidence="9" type="ORF">EDD36DRAFT_136874</name>
</gene>
<dbReference type="GO" id="GO:0000981">
    <property type="term" value="F:DNA-binding transcription factor activity, RNA polymerase II-specific"/>
    <property type="evidence" value="ECO:0007669"/>
    <property type="project" value="InterPro"/>
</dbReference>
<dbReference type="AlphaFoldDB" id="A0AAN6E3Y3"/>
<reference evidence="9" key="1">
    <citation type="journal article" date="2022" name="bioRxiv">
        <title>Deciphering the potential niche of two novel black yeast fungi from a biological soil crust based on their genomes, phenotypes, and melanin regulation.</title>
        <authorList>
            <consortium name="DOE Joint Genome Institute"/>
            <person name="Carr E.C."/>
            <person name="Barton Q."/>
            <person name="Grambo S."/>
            <person name="Sullivan M."/>
            <person name="Renfro C.M."/>
            <person name="Kuo A."/>
            <person name="Pangilinan J."/>
            <person name="Lipzen A."/>
            <person name="Keymanesh K."/>
            <person name="Savage E."/>
            <person name="Barry K."/>
            <person name="Grigoriev I.V."/>
            <person name="Riekhof W.R."/>
            <person name="Harris S.S."/>
        </authorList>
    </citation>
    <scope>NUCLEOTIDE SEQUENCE</scope>
    <source>
        <strain evidence="9">JF 03-4F</strain>
    </source>
</reference>
<dbReference type="PROSITE" id="PS00463">
    <property type="entry name" value="ZN2_CY6_FUNGAL_1"/>
    <property type="match status" value="1"/>
</dbReference>
<sequence length="608" mass="67335">MERAGTTRRPLNTSCQSCRERKIRCDAWEGKACTACVRAGIPCQLHPKDRRSARSRRRAPDVDYSNAAVPPTAAAPLATGNNSNKLRTSPSLRPEPADSGSSSEALTSFLERGLLSADWQSFEVDGQIRLVYIGTKTSNLSHLIRNNERLSGDYLHYPFPPSSIPWKPLTGHATAPGFDDLGSLPTKPVRDALVDTYFRDIHPGCPVIDEESFRRQYADPTDPPPLLVYQAVLLAAARICDHPLVSASRKTVTATLFRRTKSLYDMRHENDRLHLIQAALLMASHSENGDSAGSNAFFWIGAAVRTSFGLGMHRRPASRHLPIADTGVFRTYRKVWWSLVHAEVFLAVDLGRPCMIRAEDFDVGGLEDEHFKNVNGSADHLVNRTYCTTLNQLTLLALDNLKLFGPRGYVSAEQRATVSNRLAAFSLHIPPLHDFWSCQLRINYNLLILVMHREDDAAETVHLCSTAASNILTTFETMIAQNTIRQASMTSSSALMAPAIQFGRDASLGQADSRLMKLVSAHGQLERLVVVAEKLSQVWPSVAAIHRLCMTLSSRAALLIKDREQRELSGPADMGQIDIAWEDFLRVDWDAALEPELGTAEAWMTSSS</sequence>
<dbReference type="CDD" id="cd00067">
    <property type="entry name" value="GAL4"/>
    <property type="match status" value="1"/>
</dbReference>
<dbReference type="SUPFAM" id="SSF57701">
    <property type="entry name" value="Zn2/Cys6 DNA-binding domain"/>
    <property type="match status" value="1"/>
</dbReference>
<keyword evidence="2" id="KW-0862">Zinc</keyword>
<evidence type="ECO:0000256" key="5">
    <source>
        <dbReference type="ARBA" id="ARBA00023163"/>
    </source>
</evidence>
<organism evidence="9 10">
    <name type="scientific">Exophiala viscosa</name>
    <dbReference type="NCBI Taxonomy" id="2486360"/>
    <lineage>
        <taxon>Eukaryota</taxon>
        <taxon>Fungi</taxon>
        <taxon>Dikarya</taxon>
        <taxon>Ascomycota</taxon>
        <taxon>Pezizomycotina</taxon>
        <taxon>Eurotiomycetes</taxon>
        <taxon>Chaetothyriomycetidae</taxon>
        <taxon>Chaetothyriales</taxon>
        <taxon>Herpotrichiellaceae</taxon>
        <taxon>Exophiala</taxon>
    </lineage>
</organism>
<dbReference type="InterPro" id="IPR036864">
    <property type="entry name" value="Zn2-C6_fun-type_DNA-bd_sf"/>
</dbReference>
<name>A0AAN6E3Y3_9EURO</name>
<evidence type="ECO:0000313" key="9">
    <source>
        <dbReference type="EMBL" id="KAI1616488.1"/>
    </source>
</evidence>